<dbReference type="AlphaFoldDB" id="A0A1I1NCR9"/>
<dbReference type="RefSeq" id="WP_093361927.1">
    <property type="nucleotide sequence ID" value="NZ_FOLG01000012.1"/>
</dbReference>
<dbReference type="EMBL" id="FOLG01000012">
    <property type="protein sequence ID" value="SFC95429.1"/>
    <property type="molecule type" value="Genomic_DNA"/>
</dbReference>
<keyword evidence="1" id="KW-0812">Transmembrane</keyword>
<feature type="transmembrane region" description="Helical" evidence="1">
    <location>
        <begin position="31"/>
        <end position="50"/>
    </location>
</feature>
<dbReference type="STRING" id="441112.SAMN04488094_1124"/>
<organism evidence="2 3">
    <name type="scientific">Tropicimonas isoalkanivorans</name>
    <dbReference type="NCBI Taxonomy" id="441112"/>
    <lineage>
        <taxon>Bacteria</taxon>
        <taxon>Pseudomonadati</taxon>
        <taxon>Pseudomonadota</taxon>
        <taxon>Alphaproteobacteria</taxon>
        <taxon>Rhodobacterales</taxon>
        <taxon>Roseobacteraceae</taxon>
        <taxon>Tropicimonas</taxon>
    </lineage>
</organism>
<evidence type="ECO:0000313" key="2">
    <source>
        <dbReference type="EMBL" id="SFC95429.1"/>
    </source>
</evidence>
<sequence length="130" mass="14676">MHYLTDRKRAEGKGSVAHGADHQLQVTYSSYMMTALVILFLFRIAPLIGAPYEVVVEGLTRPFNMVIMGLFVVSTTYHWRFNIKKVFEDYVPHGWDFAGMIITTALGWFFCGLGLFALVKILIASMIVPV</sequence>
<gene>
    <name evidence="2" type="ORF">SAMN04488094_1124</name>
</gene>
<feature type="transmembrane region" description="Helical" evidence="1">
    <location>
        <begin position="99"/>
        <end position="123"/>
    </location>
</feature>
<keyword evidence="1" id="KW-0472">Membrane</keyword>
<dbReference type="Proteomes" id="UP000198728">
    <property type="component" value="Unassembled WGS sequence"/>
</dbReference>
<evidence type="ECO:0000256" key="1">
    <source>
        <dbReference type="SAM" id="Phobius"/>
    </source>
</evidence>
<dbReference type="Gene3D" id="1.20.1300.10">
    <property type="entry name" value="Fumarate reductase/succinate dehydrogenase, transmembrane subunit"/>
    <property type="match status" value="1"/>
</dbReference>
<proteinExistence type="predicted"/>
<protein>
    <submittedName>
        <fullName evidence="2">Succinate dehydrogenase subunit D</fullName>
    </submittedName>
</protein>
<dbReference type="InterPro" id="IPR034804">
    <property type="entry name" value="SQR/QFR_C/D"/>
</dbReference>
<feature type="transmembrane region" description="Helical" evidence="1">
    <location>
        <begin position="62"/>
        <end position="79"/>
    </location>
</feature>
<evidence type="ECO:0000313" key="3">
    <source>
        <dbReference type="Proteomes" id="UP000198728"/>
    </source>
</evidence>
<keyword evidence="1" id="KW-1133">Transmembrane helix</keyword>
<dbReference type="GO" id="GO:0016020">
    <property type="term" value="C:membrane"/>
    <property type="evidence" value="ECO:0007669"/>
    <property type="project" value="InterPro"/>
</dbReference>
<name>A0A1I1NCR9_9RHOB</name>
<dbReference type="SUPFAM" id="SSF81343">
    <property type="entry name" value="Fumarate reductase respiratory complex transmembrane subunits"/>
    <property type="match status" value="1"/>
</dbReference>
<keyword evidence="3" id="KW-1185">Reference proteome</keyword>
<dbReference type="OrthoDB" id="9809280at2"/>
<reference evidence="2 3" key="1">
    <citation type="submission" date="2016-10" db="EMBL/GenBank/DDBJ databases">
        <authorList>
            <person name="de Groot N.N."/>
        </authorList>
    </citation>
    <scope>NUCLEOTIDE SEQUENCE [LARGE SCALE GENOMIC DNA]</scope>
    <source>
        <strain evidence="2 3">DSM 19548</strain>
    </source>
</reference>
<accession>A0A1I1NCR9</accession>